<comment type="caution">
    <text evidence="1">The sequence shown here is derived from an EMBL/GenBank/DDBJ whole genome shotgun (WGS) entry which is preliminary data.</text>
</comment>
<dbReference type="Pfam" id="PF22391">
    <property type="entry name" value="DUF6975"/>
    <property type="match status" value="1"/>
</dbReference>
<reference evidence="1 2" key="1">
    <citation type="submission" date="2019-12" db="EMBL/GenBank/DDBJ databases">
        <authorList>
            <person name="Huq M.A."/>
        </authorList>
    </citation>
    <scope>NUCLEOTIDE SEQUENCE [LARGE SCALE GENOMIC DNA]</scope>
    <source>
        <strain evidence="1 2">MAH-20</strain>
    </source>
</reference>
<evidence type="ECO:0000313" key="2">
    <source>
        <dbReference type="Proteomes" id="UP000441389"/>
    </source>
</evidence>
<protein>
    <submittedName>
        <fullName evidence="1">Uncharacterized protein</fullName>
    </submittedName>
</protein>
<gene>
    <name evidence="1" type="ORF">GON01_05745</name>
</gene>
<proteinExistence type="predicted"/>
<sequence length="225" mass="23752">MSHAIETARSEQVADLLVSLVRADGSAGHAYPQATELTAGPEAMRNLADAAHYLCVLHGRFPGVIEHAARKTGHPAARGWLSTAAEAFAAERALLTRLAVATGPLPSTPGQAECEAAVLQQRHALEMLSQSERAGCALGAAFALALDWQAVRAVLEAAARRASIAPGDCGLPGEEETRTVAMIVAETTSFERAMSFGAQQLLAQHRGLWDLLEARQQARQGLTLS</sequence>
<evidence type="ECO:0000313" key="1">
    <source>
        <dbReference type="EMBL" id="MVO77442.1"/>
    </source>
</evidence>
<dbReference type="EMBL" id="WQMS01000006">
    <property type="protein sequence ID" value="MVO77442.1"/>
    <property type="molecule type" value="Genomic_DNA"/>
</dbReference>
<keyword evidence="2" id="KW-1185">Reference proteome</keyword>
<dbReference type="InterPro" id="IPR054248">
    <property type="entry name" value="DUF6975"/>
</dbReference>
<organism evidence="1 2">
    <name type="scientific">Sphingomonas horti</name>
    <dbReference type="NCBI Taxonomy" id="2682842"/>
    <lineage>
        <taxon>Bacteria</taxon>
        <taxon>Pseudomonadati</taxon>
        <taxon>Pseudomonadota</taxon>
        <taxon>Alphaproteobacteria</taxon>
        <taxon>Sphingomonadales</taxon>
        <taxon>Sphingomonadaceae</taxon>
        <taxon>Sphingomonas</taxon>
    </lineage>
</organism>
<accession>A0A6I4IYW5</accession>
<dbReference type="Proteomes" id="UP000441389">
    <property type="component" value="Unassembled WGS sequence"/>
</dbReference>
<dbReference type="RefSeq" id="WP_157026377.1">
    <property type="nucleotide sequence ID" value="NZ_WQMS01000006.1"/>
</dbReference>
<name>A0A6I4IYW5_9SPHN</name>
<dbReference type="AlphaFoldDB" id="A0A6I4IYW5"/>